<organism evidence="13 14">
    <name type="scientific">Lymnaea stagnalis</name>
    <name type="common">Great pond snail</name>
    <name type="synonym">Helix stagnalis</name>
    <dbReference type="NCBI Taxonomy" id="6523"/>
    <lineage>
        <taxon>Eukaryota</taxon>
        <taxon>Metazoa</taxon>
        <taxon>Spiralia</taxon>
        <taxon>Lophotrochozoa</taxon>
        <taxon>Mollusca</taxon>
        <taxon>Gastropoda</taxon>
        <taxon>Heterobranchia</taxon>
        <taxon>Euthyneura</taxon>
        <taxon>Panpulmonata</taxon>
        <taxon>Hygrophila</taxon>
        <taxon>Lymnaeoidea</taxon>
        <taxon>Lymnaeidae</taxon>
        <taxon>Lymnaea</taxon>
    </lineage>
</organism>
<dbReference type="PANTHER" id="PTHR24082:SF473">
    <property type="entry name" value="ECDYSONE-INDUCED PROTEIN 75B, ISOFORM B"/>
    <property type="match status" value="1"/>
</dbReference>
<name>A0AAV2HXF1_LYMST</name>
<feature type="region of interest" description="Disordered" evidence="10">
    <location>
        <begin position="157"/>
        <end position="178"/>
    </location>
</feature>
<dbReference type="Gene3D" id="3.30.50.10">
    <property type="entry name" value="Erythroid Transcription Factor GATA-1, subunit A"/>
    <property type="match status" value="1"/>
</dbReference>
<keyword evidence="2 9" id="KW-0863">Zinc-finger</keyword>
<dbReference type="InterPro" id="IPR001723">
    <property type="entry name" value="Nuclear_hrmn_rcpt"/>
</dbReference>
<feature type="region of interest" description="Disordered" evidence="10">
    <location>
        <begin position="710"/>
        <end position="737"/>
    </location>
</feature>
<dbReference type="AlphaFoldDB" id="A0AAV2HXF1"/>
<evidence type="ECO:0000313" key="14">
    <source>
        <dbReference type="Proteomes" id="UP001497497"/>
    </source>
</evidence>
<feature type="compositionally biased region" description="Polar residues" evidence="10">
    <location>
        <begin position="359"/>
        <end position="379"/>
    </location>
</feature>
<dbReference type="PROSITE" id="PS51843">
    <property type="entry name" value="NR_LBD"/>
    <property type="match status" value="1"/>
</dbReference>
<feature type="compositionally biased region" description="Polar residues" evidence="10">
    <location>
        <begin position="163"/>
        <end position="178"/>
    </location>
</feature>
<evidence type="ECO:0000256" key="5">
    <source>
        <dbReference type="ARBA" id="ARBA00023125"/>
    </source>
</evidence>
<evidence type="ECO:0000256" key="3">
    <source>
        <dbReference type="ARBA" id="ARBA00022833"/>
    </source>
</evidence>
<dbReference type="Proteomes" id="UP001497497">
    <property type="component" value="Unassembled WGS sequence"/>
</dbReference>
<accession>A0AAV2HXF1</accession>
<dbReference type="PRINTS" id="PR00398">
    <property type="entry name" value="STRDHORMONER"/>
</dbReference>
<feature type="compositionally biased region" description="Low complexity" evidence="10">
    <location>
        <begin position="340"/>
        <end position="358"/>
    </location>
</feature>
<evidence type="ECO:0000256" key="1">
    <source>
        <dbReference type="ARBA" id="ARBA00022723"/>
    </source>
</evidence>
<dbReference type="InterPro" id="IPR000536">
    <property type="entry name" value="Nucl_hrmn_rcpt_lig-bd"/>
</dbReference>
<dbReference type="PROSITE" id="PS51030">
    <property type="entry name" value="NUCLEAR_REC_DBD_2"/>
    <property type="match status" value="1"/>
</dbReference>
<dbReference type="InterPro" id="IPR035500">
    <property type="entry name" value="NHR-like_dom_sf"/>
</dbReference>
<evidence type="ECO:0000256" key="6">
    <source>
        <dbReference type="ARBA" id="ARBA00023163"/>
    </source>
</evidence>
<dbReference type="Pfam" id="PF00104">
    <property type="entry name" value="Hormone_recep"/>
    <property type="match status" value="1"/>
</dbReference>
<feature type="region of interest" description="Disordered" evidence="10">
    <location>
        <begin position="322"/>
        <end position="381"/>
    </location>
</feature>
<sequence>MNCSASVKEMLESKQHVLPPCRVCGDDGAGFHYGVNTCEACKGFFHRSLKLNHTYKCPGNGNCEVRKTKKQRSCQLCRYKKCLQVGMSKTAIKTGRYTSYKKTKDILEVKELHRSLHCSGQFSAVKKSDDGDNSELLTETLDSDDLTRSNLSSDYFSPPLKSALTSPPGNGMLTPTSLSPWMETMSSPMASPQEMPRFSALRKDRSPRKTLSPTTASIFLSPCSSDALVMSPSLETPTGSVASTSGNSDWLGQWSPSCDERIDLVQSFCKTASQDREISEEAMCFSELGYLPSTEVGNPTNNHFNLSTELKSDLDNTMRRQALNSPSDTTHHSSHPPPSFHSLTAVSPSVLLSPSAPTNIQQLPAKNHHSTPSSPTEFSQLLPLKNSPQDVQLFAHQQVNESGRGVKLIAAECEGERIVKEIYANKREVIEQLSDCHKQCFSSLFRSVKRHEEIQEQQRQHAEQCEDRIRVFGRMFFLPEKDYDEIWMTTGMDVDNRKVLLKNWEVNCELLAYALIKFSKKIPGFTLLDLPTQADLIKSARPEVNILNSMPLFNADLKVGMWAGGNHFCHKEFGQFVNHDLFWSYTQMCRRVQKLGLTDEELAVIKALLVFTTDRDGVTVTTPIPAAVQSQLVECLEYLLSLRLPEPHLALAGVIQCLTDLRTVHQQATDLLVSGFKIFKYSTVLENPFLRELLSDVLAMCGDPVQDYGPDMGEGEDEGGIHNHKDGGSSREGPADVTLGFQDQLPNKEHQAFGYDFLPTYT</sequence>
<gene>
    <name evidence="13" type="ORF">GSLYS_00012703001</name>
</gene>
<feature type="compositionally biased region" description="Basic and acidic residues" evidence="10">
    <location>
        <begin position="719"/>
        <end position="729"/>
    </location>
</feature>
<keyword evidence="1 9" id="KW-0479">Metal-binding</keyword>
<keyword evidence="4 9" id="KW-0805">Transcription regulation</keyword>
<dbReference type="InterPro" id="IPR050234">
    <property type="entry name" value="Nuclear_hormone_rcpt_NR1"/>
</dbReference>
<evidence type="ECO:0000256" key="2">
    <source>
        <dbReference type="ARBA" id="ARBA00022771"/>
    </source>
</evidence>
<reference evidence="13 14" key="1">
    <citation type="submission" date="2024-04" db="EMBL/GenBank/DDBJ databases">
        <authorList>
            <consortium name="Genoscope - CEA"/>
            <person name="William W."/>
        </authorList>
    </citation>
    <scope>NUCLEOTIDE SEQUENCE [LARGE SCALE GENOMIC DNA]</scope>
</reference>
<dbReference type="GO" id="GO:0000978">
    <property type="term" value="F:RNA polymerase II cis-regulatory region sequence-specific DNA binding"/>
    <property type="evidence" value="ECO:0007669"/>
    <property type="project" value="TreeGrafter"/>
</dbReference>
<proteinExistence type="inferred from homology"/>
<comment type="similarity">
    <text evidence="9">Belongs to the nuclear hormone receptor family.</text>
</comment>
<dbReference type="GO" id="GO:0008270">
    <property type="term" value="F:zinc ion binding"/>
    <property type="evidence" value="ECO:0007669"/>
    <property type="project" value="UniProtKB-KW"/>
</dbReference>
<dbReference type="PRINTS" id="PR00047">
    <property type="entry name" value="STROIDFINGER"/>
</dbReference>
<keyword evidence="8 9" id="KW-0539">Nucleus</keyword>
<comment type="caution">
    <text evidence="13">The sequence shown here is derived from an EMBL/GenBank/DDBJ whole genome shotgun (WGS) entry which is preliminary data.</text>
</comment>
<evidence type="ECO:0000259" key="11">
    <source>
        <dbReference type="PROSITE" id="PS51030"/>
    </source>
</evidence>
<feature type="domain" description="NR LBD" evidence="12">
    <location>
        <begin position="425"/>
        <end position="694"/>
    </location>
</feature>
<evidence type="ECO:0000256" key="8">
    <source>
        <dbReference type="ARBA" id="ARBA00023242"/>
    </source>
</evidence>
<dbReference type="SUPFAM" id="SSF48508">
    <property type="entry name" value="Nuclear receptor ligand-binding domain"/>
    <property type="match status" value="1"/>
</dbReference>
<evidence type="ECO:0000256" key="4">
    <source>
        <dbReference type="ARBA" id="ARBA00023015"/>
    </source>
</evidence>
<dbReference type="GO" id="GO:0005634">
    <property type="term" value="C:nucleus"/>
    <property type="evidence" value="ECO:0007669"/>
    <property type="project" value="UniProtKB-SubCell"/>
</dbReference>
<dbReference type="Pfam" id="PF00105">
    <property type="entry name" value="zf-C4"/>
    <property type="match status" value="1"/>
</dbReference>
<dbReference type="Gene3D" id="1.10.565.10">
    <property type="entry name" value="Retinoid X Receptor"/>
    <property type="match status" value="1"/>
</dbReference>
<evidence type="ECO:0000256" key="10">
    <source>
        <dbReference type="SAM" id="MobiDB-lite"/>
    </source>
</evidence>
<dbReference type="PROSITE" id="PS00031">
    <property type="entry name" value="NUCLEAR_REC_DBD_1"/>
    <property type="match status" value="1"/>
</dbReference>
<protein>
    <submittedName>
        <fullName evidence="13">Uncharacterized protein</fullName>
    </submittedName>
</protein>
<keyword evidence="6 9" id="KW-0804">Transcription</keyword>
<keyword evidence="5 9" id="KW-0238">DNA-binding</keyword>
<dbReference type="GO" id="GO:0000122">
    <property type="term" value="P:negative regulation of transcription by RNA polymerase II"/>
    <property type="evidence" value="ECO:0007669"/>
    <property type="project" value="TreeGrafter"/>
</dbReference>
<evidence type="ECO:0000313" key="13">
    <source>
        <dbReference type="EMBL" id="CAL1538882.1"/>
    </source>
</evidence>
<dbReference type="SMART" id="SM00399">
    <property type="entry name" value="ZnF_C4"/>
    <property type="match status" value="1"/>
</dbReference>
<dbReference type="CDD" id="cd06916">
    <property type="entry name" value="NR_DBD_like"/>
    <property type="match status" value="1"/>
</dbReference>
<keyword evidence="3 9" id="KW-0862">Zinc</keyword>
<dbReference type="EMBL" id="CAXITT010000316">
    <property type="protein sequence ID" value="CAL1538882.1"/>
    <property type="molecule type" value="Genomic_DNA"/>
</dbReference>
<dbReference type="SMART" id="SM00430">
    <property type="entry name" value="HOLI"/>
    <property type="match status" value="1"/>
</dbReference>
<dbReference type="GO" id="GO:0004879">
    <property type="term" value="F:nuclear receptor activity"/>
    <property type="evidence" value="ECO:0007669"/>
    <property type="project" value="TreeGrafter"/>
</dbReference>
<keyword evidence="14" id="KW-1185">Reference proteome</keyword>
<evidence type="ECO:0000256" key="7">
    <source>
        <dbReference type="ARBA" id="ARBA00023170"/>
    </source>
</evidence>
<dbReference type="GO" id="GO:0030154">
    <property type="term" value="P:cell differentiation"/>
    <property type="evidence" value="ECO:0007669"/>
    <property type="project" value="TreeGrafter"/>
</dbReference>
<dbReference type="SUPFAM" id="SSF57716">
    <property type="entry name" value="Glucocorticoid receptor-like (DNA-binding domain)"/>
    <property type="match status" value="1"/>
</dbReference>
<evidence type="ECO:0000256" key="9">
    <source>
        <dbReference type="RuleBase" id="RU004334"/>
    </source>
</evidence>
<keyword evidence="7 9" id="KW-0675">Receptor</keyword>
<feature type="domain" description="Nuclear receptor" evidence="11">
    <location>
        <begin position="18"/>
        <end position="94"/>
    </location>
</feature>
<dbReference type="InterPro" id="IPR013088">
    <property type="entry name" value="Znf_NHR/GATA"/>
</dbReference>
<evidence type="ECO:0000259" key="12">
    <source>
        <dbReference type="PROSITE" id="PS51843"/>
    </source>
</evidence>
<dbReference type="PANTHER" id="PTHR24082">
    <property type="entry name" value="NUCLEAR HORMONE RECEPTOR"/>
    <property type="match status" value="1"/>
</dbReference>
<dbReference type="GO" id="GO:0009755">
    <property type="term" value="P:hormone-mediated signaling pathway"/>
    <property type="evidence" value="ECO:0007669"/>
    <property type="project" value="TreeGrafter"/>
</dbReference>
<comment type="subcellular location">
    <subcellularLocation>
        <location evidence="9">Nucleus</location>
    </subcellularLocation>
</comment>
<dbReference type="GO" id="GO:0045944">
    <property type="term" value="P:positive regulation of transcription by RNA polymerase II"/>
    <property type="evidence" value="ECO:0007669"/>
    <property type="project" value="TreeGrafter"/>
</dbReference>
<dbReference type="InterPro" id="IPR001628">
    <property type="entry name" value="Znf_hrmn_rcpt"/>
</dbReference>